<feature type="compositionally biased region" description="Polar residues" evidence="13">
    <location>
        <begin position="537"/>
        <end position="552"/>
    </location>
</feature>
<keyword evidence="5 14" id="KW-1133">Transmembrane helix</keyword>
<evidence type="ECO:0000256" key="14">
    <source>
        <dbReference type="SAM" id="Phobius"/>
    </source>
</evidence>
<keyword evidence="11 12" id="KW-0807">Transducer</keyword>
<accession>A0A1B6MHQ9</accession>
<feature type="transmembrane region" description="Helical" evidence="14">
    <location>
        <begin position="283"/>
        <end position="303"/>
    </location>
</feature>
<protein>
    <recommendedName>
        <fullName evidence="15">G-protein coupled receptors family 1 profile domain-containing protein</fullName>
    </recommendedName>
</protein>
<evidence type="ECO:0000256" key="7">
    <source>
        <dbReference type="ARBA" id="ARBA00023136"/>
    </source>
</evidence>
<evidence type="ECO:0000256" key="10">
    <source>
        <dbReference type="ARBA" id="ARBA00023180"/>
    </source>
</evidence>
<dbReference type="GO" id="GO:0007208">
    <property type="term" value="P:phospholipase C-activating serotonin receptor signaling pathway"/>
    <property type="evidence" value="ECO:0007669"/>
    <property type="project" value="UniProtKB-ARBA"/>
</dbReference>
<feature type="transmembrane region" description="Helical" evidence="14">
    <location>
        <begin position="241"/>
        <end position="263"/>
    </location>
</feature>
<feature type="transmembrane region" description="Helical" evidence="14">
    <location>
        <begin position="575"/>
        <end position="595"/>
    </location>
</feature>
<dbReference type="SUPFAM" id="SSF81321">
    <property type="entry name" value="Family A G protein-coupled receptor-like"/>
    <property type="match status" value="1"/>
</dbReference>
<feature type="domain" description="G-protein coupled receptors family 1 profile" evidence="15">
    <location>
        <begin position="224"/>
        <end position="627"/>
    </location>
</feature>
<dbReference type="Gene3D" id="1.20.1070.10">
    <property type="entry name" value="Rhodopsin 7-helix transmembrane proteins"/>
    <property type="match status" value="2"/>
</dbReference>
<evidence type="ECO:0000256" key="12">
    <source>
        <dbReference type="RuleBase" id="RU000688"/>
    </source>
</evidence>
<dbReference type="PROSITE" id="PS00237">
    <property type="entry name" value="G_PROTEIN_RECEP_F1_1"/>
    <property type="match status" value="1"/>
</dbReference>
<evidence type="ECO:0000256" key="2">
    <source>
        <dbReference type="ARBA" id="ARBA00010663"/>
    </source>
</evidence>
<dbReference type="SMART" id="SM01381">
    <property type="entry name" value="7TM_GPCR_Srsx"/>
    <property type="match status" value="1"/>
</dbReference>
<dbReference type="GO" id="GO:0071880">
    <property type="term" value="P:adenylate cyclase-activating adrenergic receptor signaling pathway"/>
    <property type="evidence" value="ECO:0007669"/>
    <property type="project" value="TreeGrafter"/>
</dbReference>
<organism evidence="16">
    <name type="scientific">Graphocephala atropunctata</name>
    <dbReference type="NCBI Taxonomy" id="36148"/>
    <lineage>
        <taxon>Eukaryota</taxon>
        <taxon>Metazoa</taxon>
        <taxon>Ecdysozoa</taxon>
        <taxon>Arthropoda</taxon>
        <taxon>Hexapoda</taxon>
        <taxon>Insecta</taxon>
        <taxon>Pterygota</taxon>
        <taxon>Neoptera</taxon>
        <taxon>Paraneoptera</taxon>
        <taxon>Hemiptera</taxon>
        <taxon>Auchenorrhyncha</taxon>
        <taxon>Membracoidea</taxon>
        <taxon>Cicadellidae</taxon>
        <taxon>Cicadellinae</taxon>
        <taxon>Cicadellini</taxon>
        <taxon>Graphocephala</taxon>
    </lineage>
</organism>
<keyword evidence="3" id="KW-1003">Cell membrane</keyword>
<feature type="compositionally biased region" description="Polar residues" evidence="13">
    <location>
        <begin position="490"/>
        <end position="527"/>
    </location>
</feature>
<name>A0A1B6MHQ9_9HEMI</name>
<keyword evidence="4 12" id="KW-0812">Transmembrane</keyword>
<evidence type="ECO:0000256" key="4">
    <source>
        <dbReference type="ARBA" id="ARBA00022692"/>
    </source>
</evidence>
<dbReference type="PANTHER" id="PTHR24248">
    <property type="entry name" value="ADRENERGIC RECEPTOR-RELATED G-PROTEIN COUPLED RECEPTOR"/>
    <property type="match status" value="1"/>
</dbReference>
<dbReference type="FunFam" id="1.20.1070.10:FF:000310">
    <property type="entry name" value="5-hydroxytryptamine receptor 2B"/>
    <property type="match status" value="1"/>
</dbReference>
<proteinExistence type="inferred from homology"/>
<evidence type="ECO:0000256" key="11">
    <source>
        <dbReference type="ARBA" id="ARBA00023224"/>
    </source>
</evidence>
<comment type="subcellular location">
    <subcellularLocation>
        <location evidence="1">Cell membrane</location>
        <topology evidence="1">Multi-pass membrane protein</topology>
    </subcellularLocation>
</comment>
<keyword evidence="6 12" id="KW-0297">G-protein coupled receptor</keyword>
<dbReference type="GO" id="GO:0004993">
    <property type="term" value="F:G protein-coupled serotonin receptor activity"/>
    <property type="evidence" value="ECO:0007669"/>
    <property type="project" value="UniProtKB-ARBA"/>
</dbReference>
<feature type="transmembrane region" description="Helical" evidence="14">
    <location>
        <begin position="370"/>
        <end position="392"/>
    </location>
</feature>
<evidence type="ECO:0000256" key="13">
    <source>
        <dbReference type="SAM" id="MobiDB-lite"/>
    </source>
</evidence>
<feature type="region of interest" description="Disordered" evidence="13">
    <location>
        <begin position="59"/>
        <end position="100"/>
    </location>
</feature>
<dbReference type="PANTHER" id="PTHR24248:SF200">
    <property type="entry name" value="5-HYDROXYTRYPTAMINE RECEPTOR 1B-LIKE ISOFORM X1"/>
    <property type="match status" value="1"/>
</dbReference>
<reference evidence="16" key="1">
    <citation type="submission" date="2015-11" db="EMBL/GenBank/DDBJ databases">
        <title>De novo transcriptome assembly of four potential Pierce s Disease insect vectors from Arizona vineyards.</title>
        <authorList>
            <person name="Tassone E.E."/>
        </authorList>
    </citation>
    <scope>NUCLEOTIDE SEQUENCE</scope>
</reference>
<keyword evidence="9 12" id="KW-0675">Receptor</keyword>
<dbReference type="CDD" id="cd15331">
    <property type="entry name" value="7tmA_5-HT1A_invertebrates"/>
    <property type="match status" value="1"/>
</dbReference>
<dbReference type="PRINTS" id="PR00237">
    <property type="entry name" value="GPCRRHODOPSN"/>
</dbReference>
<dbReference type="Pfam" id="PF00001">
    <property type="entry name" value="7tm_1"/>
    <property type="match status" value="1"/>
</dbReference>
<feature type="transmembrane region" description="Helical" evidence="14">
    <location>
        <begin position="607"/>
        <end position="630"/>
    </location>
</feature>
<evidence type="ECO:0000313" key="16">
    <source>
        <dbReference type="EMBL" id="JAT35454.1"/>
    </source>
</evidence>
<dbReference type="FunFam" id="1.20.1070.10:FF:000299">
    <property type="entry name" value="5-hydroxytryptamine receptor 2B"/>
    <property type="match status" value="1"/>
</dbReference>
<feature type="compositionally biased region" description="Polar residues" evidence="13">
    <location>
        <begin position="59"/>
        <end position="68"/>
    </location>
</feature>
<evidence type="ECO:0000256" key="8">
    <source>
        <dbReference type="ARBA" id="ARBA00023157"/>
    </source>
</evidence>
<evidence type="ECO:0000256" key="9">
    <source>
        <dbReference type="ARBA" id="ARBA00023170"/>
    </source>
</evidence>
<feature type="compositionally biased region" description="Basic and acidic residues" evidence="13">
    <location>
        <begin position="555"/>
        <end position="565"/>
    </location>
</feature>
<dbReference type="GO" id="GO:0005886">
    <property type="term" value="C:plasma membrane"/>
    <property type="evidence" value="ECO:0007669"/>
    <property type="project" value="UniProtKB-SubCell"/>
</dbReference>
<dbReference type="GO" id="GO:0042752">
    <property type="term" value="P:regulation of circadian rhythm"/>
    <property type="evidence" value="ECO:0007669"/>
    <property type="project" value="UniProtKB-ARBA"/>
</dbReference>
<evidence type="ECO:0000259" key="15">
    <source>
        <dbReference type="PROSITE" id="PS50262"/>
    </source>
</evidence>
<gene>
    <name evidence="16" type="ORF">g.49751</name>
</gene>
<keyword evidence="10" id="KW-0325">Glycoprotein</keyword>
<dbReference type="AlphaFoldDB" id="A0A1B6MHQ9"/>
<keyword evidence="8" id="KW-1015">Disulfide bond</keyword>
<evidence type="ECO:0000256" key="5">
    <source>
        <dbReference type="ARBA" id="ARBA00022989"/>
    </source>
</evidence>
<dbReference type="InterPro" id="IPR000276">
    <property type="entry name" value="GPCR_Rhodpsn"/>
</dbReference>
<dbReference type="GO" id="GO:0007210">
    <property type="term" value="P:serotonin receptor signaling pathway"/>
    <property type="evidence" value="ECO:0007669"/>
    <property type="project" value="UniProtKB-ARBA"/>
</dbReference>
<keyword evidence="7 14" id="KW-0472">Membrane</keyword>
<feature type="region of interest" description="Disordered" evidence="13">
    <location>
        <begin position="490"/>
        <end position="565"/>
    </location>
</feature>
<dbReference type="GO" id="GO:0007198">
    <property type="term" value="P:adenylate cyclase-inhibiting serotonin receptor signaling pathway"/>
    <property type="evidence" value="ECO:0007669"/>
    <property type="project" value="UniProtKB-ARBA"/>
</dbReference>
<dbReference type="PROSITE" id="PS50262">
    <property type="entry name" value="G_PROTEIN_RECEP_F1_2"/>
    <property type="match status" value="1"/>
</dbReference>
<feature type="transmembrane region" description="Helical" evidence="14">
    <location>
        <begin position="323"/>
        <end position="343"/>
    </location>
</feature>
<dbReference type="EMBL" id="GEBQ01004523">
    <property type="protein sequence ID" value="JAT35454.1"/>
    <property type="molecule type" value="Transcribed_RNA"/>
</dbReference>
<dbReference type="GO" id="GO:0043410">
    <property type="term" value="P:positive regulation of MAPK cascade"/>
    <property type="evidence" value="ECO:0007669"/>
    <property type="project" value="TreeGrafter"/>
</dbReference>
<sequence>MVPVTHVHLENSSPTQPAGRYISYQTSFRKTFSFFILFLLLNDITLILAKSANRPETSGNYHLEQSNVPKGHIPKHPLSSHQFNSLTEKGEKEADNGSKNIFSKNHRSLLATSDEFILNRTKTISGRKSTSYDNFDTHFIYDDIVFGNAKAMSSSLEGSNVVSMEDFPTQNFSLFDNFTNFQSNLSLNSSLEGNSTLYEDDSSAIIMGIMSVVLGILILVTVIGNVFVIAAILLERNLQNVANYLIVSLAVADLMVACLVMPLGAVYEISQGWILGPELCDMWTSSDVLCCTASILHLVAIAVDRYWAVTNIDYIHTRNGGRIITMIIVVWSVAVVVSLAPQFGWKDPDYLDRINIQQRCLISQDLGYQIFATFSTFYVPLLVILVLYWKIYQTARKRIRRRRAQRNAVLESCKKPGGAPDKKPSKGLNFLSKKRFLRMKAGEGKGTSEGLAASLVLVEGQSTCSTVDAIEDDTISRRPSNVEVPEATTAFTISANHSATTPTNLSPEKSSEVTATTNNGSAPQASEPSKPHVLNLKESSASLVPTPTQKSNHPPKRDKTRDLEAKREKKAAKTLAIITGAFVVCWLPFFIMALLMPLCDSCYINPYLASFFLWLGYFNSTLNPVIYTIFSPEFRMAFKRILCGVSNTRNRGRKLR</sequence>
<evidence type="ECO:0000256" key="6">
    <source>
        <dbReference type="ARBA" id="ARBA00023040"/>
    </source>
</evidence>
<evidence type="ECO:0000256" key="1">
    <source>
        <dbReference type="ARBA" id="ARBA00004651"/>
    </source>
</evidence>
<comment type="similarity">
    <text evidence="2 12">Belongs to the G-protein coupled receptor 1 family.</text>
</comment>
<feature type="transmembrane region" description="Helical" evidence="14">
    <location>
        <begin position="204"/>
        <end position="234"/>
    </location>
</feature>
<evidence type="ECO:0000256" key="3">
    <source>
        <dbReference type="ARBA" id="ARBA00022475"/>
    </source>
</evidence>
<dbReference type="InterPro" id="IPR017452">
    <property type="entry name" value="GPCR_Rhodpsn_7TM"/>
</dbReference>